<feature type="domain" description="Signal transduction histidine kinase internal region" evidence="2">
    <location>
        <begin position="183"/>
        <end position="261"/>
    </location>
</feature>
<keyword evidence="3" id="KW-0808">Transferase</keyword>
<feature type="transmembrane region" description="Helical" evidence="1">
    <location>
        <begin position="54"/>
        <end position="72"/>
    </location>
</feature>
<gene>
    <name evidence="3" type="ORF">EBQ24_01310</name>
</gene>
<evidence type="ECO:0000313" key="3">
    <source>
        <dbReference type="EMBL" id="RMX11346.1"/>
    </source>
</evidence>
<dbReference type="GO" id="GO:0016020">
    <property type="term" value="C:membrane"/>
    <property type="evidence" value="ECO:0007669"/>
    <property type="project" value="InterPro"/>
</dbReference>
<reference evidence="3 4" key="1">
    <citation type="submission" date="2018-10" db="EMBL/GenBank/DDBJ databases">
        <title>Comamonadaceae CDC group NO-1 genome sequencing and assembly.</title>
        <authorList>
            <person name="Bernier A.-M."/>
            <person name="Bernard K."/>
        </authorList>
    </citation>
    <scope>NUCLEOTIDE SEQUENCE [LARGE SCALE GENOMIC DNA]</scope>
    <source>
        <strain evidence="3 4">NML180581</strain>
    </source>
</reference>
<keyword evidence="3" id="KW-0418">Kinase</keyword>
<dbReference type="SUPFAM" id="SSF55874">
    <property type="entry name" value="ATPase domain of HSP90 chaperone/DNA topoisomerase II/histidine kinase"/>
    <property type="match status" value="1"/>
</dbReference>
<dbReference type="EMBL" id="RDQK01000003">
    <property type="protein sequence ID" value="RMX11346.1"/>
    <property type="molecule type" value="Genomic_DNA"/>
</dbReference>
<dbReference type="InterPro" id="IPR010559">
    <property type="entry name" value="Sig_transdc_His_kin_internal"/>
</dbReference>
<keyword evidence="1" id="KW-0812">Transmembrane</keyword>
<evidence type="ECO:0000256" key="1">
    <source>
        <dbReference type="SAM" id="Phobius"/>
    </source>
</evidence>
<dbReference type="PANTHER" id="PTHR34220">
    <property type="entry name" value="SENSOR HISTIDINE KINASE YPDA"/>
    <property type="match status" value="1"/>
</dbReference>
<dbReference type="Proteomes" id="UP000281171">
    <property type="component" value="Unassembled WGS sequence"/>
</dbReference>
<evidence type="ECO:0000259" key="2">
    <source>
        <dbReference type="Pfam" id="PF06580"/>
    </source>
</evidence>
<dbReference type="GO" id="GO:0000155">
    <property type="term" value="F:phosphorelay sensor kinase activity"/>
    <property type="evidence" value="ECO:0007669"/>
    <property type="project" value="InterPro"/>
</dbReference>
<protein>
    <submittedName>
        <fullName evidence="3">Sensor histidine kinase</fullName>
    </submittedName>
</protein>
<dbReference type="AlphaFoldDB" id="A0A3M6R7L2"/>
<organism evidence="3 4">
    <name type="scientific">Allofranklinella schreckenbergeri</name>
    <dbReference type="NCBI Taxonomy" id="1076744"/>
    <lineage>
        <taxon>Bacteria</taxon>
        <taxon>Pseudomonadati</taxon>
        <taxon>Pseudomonadota</taxon>
        <taxon>Betaproteobacteria</taxon>
        <taxon>Burkholderiales</taxon>
        <taxon>Comamonadaceae</taxon>
        <taxon>Allofranklinella</taxon>
    </lineage>
</organism>
<evidence type="ECO:0000313" key="4">
    <source>
        <dbReference type="Proteomes" id="UP000281171"/>
    </source>
</evidence>
<proteinExistence type="predicted"/>
<accession>A0A3M6R7L2</accession>
<feature type="transmembrane region" description="Helical" evidence="1">
    <location>
        <begin position="117"/>
        <end position="139"/>
    </location>
</feature>
<sequence length="386" mass="41582">MVQTLGAPQGQGGAHHRKARLAKTITSMNGRKPSILSAPHPPSRLLFDACHLGVVLRALALVEAPLALAVLFGAPGLEEGLGRFAVLTSAAMPPTLLWLLASCALKHWLDRQTATVQWGFAVLWGWACALLGLALYGWLGVEGPSLPASVWLAGSLSGIGLALLLTSLFVLRQRASQPAATVARLAELQSRIRPHFLFNTLNSAIALVRDNPPLAERMLEDLSDLFRHALKDAASISNLAKEIEIARQYLRIESIRFENRLRVTWTVDEDALQASVPPLLLQPLVENAIKHGIEPSSEGGEIHVLVRRKGARVLVRISNTVPSSRALGEAAAKAGNGIALNNVRARLRLMHDVNAEFRTAVRAGRYEVAFSLPAQPLLGRDAALAA</sequence>
<dbReference type="PANTHER" id="PTHR34220:SF7">
    <property type="entry name" value="SENSOR HISTIDINE KINASE YPDA"/>
    <property type="match status" value="1"/>
</dbReference>
<comment type="caution">
    <text evidence="3">The sequence shown here is derived from an EMBL/GenBank/DDBJ whole genome shotgun (WGS) entry which is preliminary data.</text>
</comment>
<dbReference type="InterPro" id="IPR050640">
    <property type="entry name" value="Bact_2-comp_sensor_kinase"/>
</dbReference>
<keyword evidence="1" id="KW-0472">Membrane</keyword>
<keyword evidence="1" id="KW-1133">Transmembrane helix</keyword>
<dbReference type="Pfam" id="PF06580">
    <property type="entry name" value="His_kinase"/>
    <property type="match status" value="1"/>
</dbReference>
<dbReference type="InterPro" id="IPR036890">
    <property type="entry name" value="HATPase_C_sf"/>
</dbReference>
<name>A0A3M6R7L2_9BURK</name>
<feature type="transmembrane region" description="Helical" evidence="1">
    <location>
        <begin position="84"/>
        <end position="105"/>
    </location>
</feature>
<dbReference type="Gene3D" id="3.30.565.10">
    <property type="entry name" value="Histidine kinase-like ATPase, C-terminal domain"/>
    <property type="match status" value="1"/>
</dbReference>
<feature type="transmembrane region" description="Helical" evidence="1">
    <location>
        <begin position="151"/>
        <end position="171"/>
    </location>
</feature>